<feature type="region of interest" description="Disordered" evidence="1">
    <location>
        <begin position="315"/>
        <end position="335"/>
    </location>
</feature>
<organism evidence="2 3">
    <name type="scientific">Symbiodinium natans</name>
    <dbReference type="NCBI Taxonomy" id="878477"/>
    <lineage>
        <taxon>Eukaryota</taxon>
        <taxon>Sar</taxon>
        <taxon>Alveolata</taxon>
        <taxon>Dinophyceae</taxon>
        <taxon>Suessiales</taxon>
        <taxon>Symbiodiniaceae</taxon>
        <taxon>Symbiodinium</taxon>
    </lineage>
</organism>
<gene>
    <name evidence="2" type="ORF">SNAT2548_LOCUS13564</name>
</gene>
<evidence type="ECO:0000313" key="3">
    <source>
        <dbReference type="Proteomes" id="UP000604046"/>
    </source>
</evidence>
<evidence type="ECO:0000313" key="2">
    <source>
        <dbReference type="EMBL" id="CAE7260002.1"/>
    </source>
</evidence>
<comment type="caution">
    <text evidence="2">The sequence shown here is derived from an EMBL/GenBank/DDBJ whole genome shotgun (WGS) entry which is preliminary data.</text>
</comment>
<sequence>MTDGFAEDEGPGCQEAEDVSDALFSLASDAAASGVPRVLCREADGAFPQDIYAFLGGRSRLVDPVLQGHRSFVGCYGSSDLGLRLLNALLRPASCDMMTGSARLAAQRLLRLGVSLLQCCEDENQQMQWLDALADKPIDPFALDDNALLCTSEPLKQCLDRVDECLHRRSRDPGQLGTSHFILELTAAHANEMGALTVVFLASLASSGLPRTAQAPEPLRRHAEGLRQISMVINRPRTGFGLTSVTGSSLDPGATLLLLTPKPSASPQEALAANIAARCLKLQEEAATMKPEGAGITMSPALAVCKQTMPQFRPEGNASYASGPPLAPAKEASGPMHRVLSNASTAPNAPATPRRATETSDTMWQKIMDWESFNVESWLKDVQHGRSAAEQVSDLTKMVVQMQALIRVMAGQLKVPGTAVGSSLRQRIDASLDAASPRVALSSPYATPSRQIHNMPLHALASTGNLTACSPRHPVSGEEHASPLTRSCSANYPVGSILSHKSSGLLSIVGEVQSPAAVKRDLSPIRQVHSIVPPQASPQSRSPAPYWMSPLQSASVAQQPLQQPTAAPPTPESYILHSPRTQHGLNEGQRSPHPPAVAYSKAPGPAAHPNSARTSTPLVPAGLAAAERGALRWEPSPYRVRLVSGSSPKVVTSTHGPRIGVAGVAPAPQVAAPHHVTVRVGEVRTAGCMSPPRMLNASR</sequence>
<proteinExistence type="predicted"/>
<accession>A0A812MP78</accession>
<dbReference type="EMBL" id="CAJNDS010001446">
    <property type="protein sequence ID" value="CAE7260002.1"/>
    <property type="molecule type" value="Genomic_DNA"/>
</dbReference>
<dbReference type="AlphaFoldDB" id="A0A812MP78"/>
<feature type="compositionally biased region" description="Low complexity" evidence="1">
    <location>
        <begin position="341"/>
        <end position="354"/>
    </location>
</feature>
<dbReference type="OrthoDB" id="436833at2759"/>
<dbReference type="Proteomes" id="UP000604046">
    <property type="component" value="Unassembled WGS sequence"/>
</dbReference>
<reference evidence="2" key="1">
    <citation type="submission" date="2021-02" db="EMBL/GenBank/DDBJ databases">
        <authorList>
            <person name="Dougan E. K."/>
            <person name="Rhodes N."/>
            <person name="Thang M."/>
            <person name="Chan C."/>
        </authorList>
    </citation>
    <scope>NUCLEOTIDE SEQUENCE</scope>
</reference>
<feature type="region of interest" description="Disordered" evidence="1">
    <location>
        <begin position="341"/>
        <end position="360"/>
    </location>
</feature>
<protein>
    <submittedName>
        <fullName evidence="2">Uncharacterized protein</fullName>
    </submittedName>
</protein>
<evidence type="ECO:0000256" key="1">
    <source>
        <dbReference type="SAM" id="MobiDB-lite"/>
    </source>
</evidence>
<feature type="region of interest" description="Disordered" evidence="1">
    <location>
        <begin position="553"/>
        <end position="616"/>
    </location>
</feature>
<keyword evidence="3" id="KW-1185">Reference proteome</keyword>
<name>A0A812MP78_9DINO</name>